<dbReference type="InterPro" id="IPR035985">
    <property type="entry name" value="Ubiquitin-activating_enz"/>
</dbReference>
<sequence>MFWATDLKRGLFPLIDTLLEERVLVGTGCACYETSLAATYQPQALPVNIFIPSQPTHVPQLNFLPSNLPALRNADQCRQPTSLGSQLYLGGVNPNYLLGLVRLHLSLHKLYQFLAPKCPSKMQPAVSAQPAAVPAPPPPTVQTVDTSSVLAYLKSVITTLTRLFIETSHALVGTYLDLINSSCSSGGSVVPGDANHNDIDEDLHSRQLGVYGRETMRRLCASNVLISGMQGLGAEKLERKGGWRYVDTGQVLIESACSVDRVEEALSKLLPMLPEIQYFRFNPVYFQLIEADLLPASFMKLPLTYGHGSSRNCSCLSPAYWLSWSHACKFNVNWES</sequence>
<dbReference type="Gene3D" id="3.40.50.720">
    <property type="entry name" value="NAD(P)-binding Rossmann-like Domain"/>
    <property type="match status" value="1"/>
</dbReference>
<dbReference type="AlphaFoldDB" id="A0A1R3K5R1"/>
<comment type="caution">
    <text evidence="1">The sequence shown here is derived from an EMBL/GenBank/DDBJ whole genome shotgun (WGS) entry which is preliminary data.</text>
</comment>
<dbReference type="GO" id="GO:0008641">
    <property type="term" value="F:ubiquitin-like modifier activating enzyme activity"/>
    <property type="evidence" value="ECO:0007669"/>
    <property type="project" value="InterPro"/>
</dbReference>
<dbReference type="EMBL" id="AWUE01014641">
    <property type="protein sequence ID" value="OMP02411.1"/>
    <property type="molecule type" value="Genomic_DNA"/>
</dbReference>
<dbReference type="Proteomes" id="UP000187203">
    <property type="component" value="Unassembled WGS sequence"/>
</dbReference>
<dbReference type="OrthoDB" id="10252231at2759"/>
<organism evidence="1 2">
    <name type="scientific">Corchorus olitorius</name>
    <dbReference type="NCBI Taxonomy" id="93759"/>
    <lineage>
        <taxon>Eukaryota</taxon>
        <taxon>Viridiplantae</taxon>
        <taxon>Streptophyta</taxon>
        <taxon>Embryophyta</taxon>
        <taxon>Tracheophyta</taxon>
        <taxon>Spermatophyta</taxon>
        <taxon>Magnoliopsida</taxon>
        <taxon>eudicotyledons</taxon>
        <taxon>Gunneridae</taxon>
        <taxon>Pentapetalae</taxon>
        <taxon>rosids</taxon>
        <taxon>malvids</taxon>
        <taxon>Malvales</taxon>
        <taxon>Malvaceae</taxon>
        <taxon>Grewioideae</taxon>
        <taxon>Apeibeae</taxon>
        <taxon>Corchorus</taxon>
    </lineage>
</organism>
<evidence type="ECO:0000313" key="2">
    <source>
        <dbReference type="Proteomes" id="UP000187203"/>
    </source>
</evidence>
<reference evidence="2" key="1">
    <citation type="submission" date="2013-09" db="EMBL/GenBank/DDBJ databases">
        <title>Corchorus olitorius genome sequencing.</title>
        <authorList>
            <person name="Alam M."/>
            <person name="Haque M.S."/>
            <person name="Islam M.S."/>
            <person name="Emdad E.M."/>
            <person name="Islam M.M."/>
            <person name="Ahmed B."/>
            <person name="Halim A."/>
            <person name="Hossen Q.M.M."/>
            <person name="Hossain M.Z."/>
            <person name="Ahmed R."/>
            <person name="Khan M.M."/>
            <person name="Islam R."/>
            <person name="Rashid M.M."/>
            <person name="Khan S.A."/>
            <person name="Rahman M.S."/>
            <person name="Alam M."/>
            <person name="Yahiya A.S."/>
            <person name="Khan M.S."/>
            <person name="Azam M.S."/>
            <person name="Haque T."/>
            <person name="Lashkar M.Z.H."/>
            <person name="Akhand A.I."/>
            <person name="Morshed G."/>
            <person name="Roy S."/>
            <person name="Uddin K.S."/>
            <person name="Rabeya T."/>
            <person name="Hossain A.S."/>
            <person name="Chowdhury A."/>
            <person name="Snigdha A.R."/>
            <person name="Mortoza M.S."/>
            <person name="Matin S.A."/>
            <person name="Hoque S.M.E."/>
            <person name="Islam M.K."/>
            <person name="Roy D.K."/>
            <person name="Haider R."/>
            <person name="Moosa M.M."/>
            <person name="Elias S.M."/>
            <person name="Hasan A.M."/>
            <person name="Jahan S."/>
            <person name="Shafiuddin M."/>
            <person name="Mahmood N."/>
            <person name="Shommy N.S."/>
        </authorList>
    </citation>
    <scope>NUCLEOTIDE SEQUENCE [LARGE SCALE GENOMIC DNA]</scope>
    <source>
        <strain evidence="2">cv. O-4</strain>
    </source>
</reference>
<dbReference type="SUPFAM" id="SSF69572">
    <property type="entry name" value="Activating enzymes of the ubiquitin-like proteins"/>
    <property type="match status" value="1"/>
</dbReference>
<name>A0A1R3K5R1_9ROSI</name>
<accession>A0A1R3K5R1</accession>
<protein>
    <submittedName>
        <fullName evidence="1">Molybdenum cofactor biosynthesis, MoeB</fullName>
    </submittedName>
</protein>
<evidence type="ECO:0000313" key="1">
    <source>
        <dbReference type="EMBL" id="OMP02411.1"/>
    </source>
</evidence>
<dbReference type="STRING" id="93759.A0A1R3K5R1"/>
<keyword evidence="2" id="KW-1185">Reference proteome</keyword>
<gene>
    <name evidence="1" type="ORF">COLO4_11116</name>
</gene>
<proteinExistence type="predicted"/>